<keyword evidence="2" id="KW-1185">Reference proteome</keyword>
<protein>
    <submittedName>
        <fullName evidence="1">Uncharacterized protein</fullName>
    </submittedName>
</protein>
<name>A0ABT6JBL9_9GAMM</name>
<evidence type="ECO:0000313" key="2">
    <source>
        <dbReference type="Proteomes" id="UP001156940"/>
    </source>
</evidence>
<comment type="caution">
    <text evidence="1">The sequence shown here is derived from an EMBL/GenBank/DDBJ whole genome shotgun (WGS) entry which is preliminary data.</text>
</comment>
<sequence length="225" mass="24649">MNSNPILDHAKQVQALQVRLAELAMQVPMPPEAAPDRHHIGYQEFGLAFHHALSIVSLVNHHETELAASAFALVRPMYETLQRGWWFTLCASDAQAARLIDDDAFVGGSLTQVAAAIDVQPPFQNTEFFSRFAQEEWNLYHSFTHGGRAALAVYGHRPNLDPDFDPGTIVALLDNAARMSAVAALGMCWVCGHYEPARVDPIYRQVVAIAPDLDLARPSPPAAGT</sequence>
<reference evidence="1 2" key="1">
    <citation type="submission" date="2023-04" db="EMBL/GenBank/DDBJ databases">
        <title>Luteimonas endophyticus RD2P54.</title>
        <authorList>
            <person name="Sun J.-Q."/>
        </authorList>
    </citation>
    <scope>NUCLEOTIDE SEQUENCE [LARGE SCALE GENOMIC DNA]</scope>
    <source>
        <strain evidence="1 2">RD2P54</strain>
    </source>
</reference>
<proteinExistence type="predicted"/>
<dbReference type="RefSeq" id="WP_280575492.1">
    <property type="nucleotide sequence ID" value="NZ_JARXRM010000043.1"/>
</dbReference>
<organism evidence="1 2">
    <name type="scientific">Luteimonas endophytica</name>
    <dbReference type="NCBI Taxonomy" id="3042023"/>
    <lineage>
        <taxon>Bacteria</taxon>
        <taxon>Pseudomonadati</taxon>
        <taxon>Pseudomonadota</taxon>
        <taxon>Gammaproteobacteria</taxon>
        <taxon>Lysobacterales</taxon>
        <taxon>Lysobacteraceae</taxon>
        <taxon>Luteimonas</taxon>
    </lineage>
</organism>
<evidence type="ECO:0000313" key="1">
    <source>
        <dbReference type="EMBL" id="MDH5824196.1"/>
    </source>
</evidence>
<accession>A0ABT6JBL9</accession>
<dbReference type="InterPro" id="IPR054257">
    <property type="entry name" value="DUF6988"/>
</dbReference>
<dbReference type="Proteomes" id="UP001156940">
    <property type="component" value="Unassembled WGS sequence"/>
</dbReference>
<gene>
    <name evidence="1" type="ORF">QFW77_14540</name>
</gene>
<dbReference type="Pfam" id="PF22491">
    <property type="entry name" value="DUF6988"/>
    <property type="match status" value="1"/>
</dbReference>
<dbReference type="EMBL" id="JARXRM010000043">
    <property type="protein sequence ID" value="MDH5824196.1"/>
    <property type="molecule type" value="Genomic_DNA"/>
</dbReference>